<dbReference type="Pfam" id="PF05212">
    <property type="entry name" value="DUF707"/>
    <property type="match status" value="2"/>
</dbReference>
<sequence length="393" mass="45634">MKPFMGVICTIMLYIVYRTTNYQYLQTELDSKLFRFYTSKESVSASTSLKGLPRGIIEAKSDLELKPLWSTSSSKLKANISTPHNLLAIPVGLKQKRNVNTIVQKFLRANFTIILFHYDGRLDGWRDLEWSNKAIHVVAQNQTKWWFAKRFLHPAAVSIYDYIFLWDEDLGVQHFNPRRYGELLHVCRVFYICRYLDIVKAEGLEISQPALDPNSTGIHHRITVRKRTNKFHRFVEGMAPVFSRAAWHCAWHLIQKSQLGKADFVADTHLLPSFFLREAKNDLVHGWGMDIKLGYCAQGDRSKKVGIVDSEYVVHQGIQSLGGPSAKKIPNDSDLTKTHAVDTRAEIRRQSTMELKMFKQRWEKAAKEDRNWVDPFFRRKRRYKQRPIGSVDS</sequence>
<evidence type="ECO:0000313" key="2">
    <source>
        <dbReference type="Proteomes" id="UP000243975"/>
    </source>
</evidence>
<dbReference type="AlphaFoldDB" id="A0A103XU01"/>
<gene>
    <name evidence="1" type="ORF">Ccrd_001069</name>
</gene>
<dbReference type="STRING" id="59895.A0A103XU01"/>
<comment type="caution">
    <text evidence="1">The sequence shown here is derived from an EMBL/GenBank/DDBJ whole genome shotgun (WGS) entry which is preliminary data.</text>
</comment>
<dbReference type="OMA" id="MDPRMEI"/>
<keyword evidence="2" id="KW-1185">Reference proteome</keyword>
<reference evidence="1 2" key="1">
    <citation type="journal article" date="2016" name="Sci. Rep.">
        <title>The genome sequence of the outbreeding globe artichoke constructed de novo incorporating a phase-aware low-pass sequencing strategy of F1 progeny.</title>
        <authorList>
            <person name="Scaglione D."/>
            <person name="Reyes-Chin-Wo S."/>
            <person name="Acquadro A."/>
            <person name="Froenicke L."/>
            <person name="Portis E."/>
            <person name="Beitel C."/>
            <person name="Tirone M."/>
            <person name="Mauro R."/>
            <person name="Lo Monaco A."/>
            <person name="Mauromicale G."/>
            <person name="Faccioli P."/>
            <person name="Cattivelli L."/>
            <person name="Rieseberg L."/>
            <person name="Michelmore R."/>
            <person name="Lanteri S."/>
        </authorList>
    </citation>
    <scope>NUCLEOTIDE SEQUENCE [LARGE SCALE GENOMIC DNA]</scope>
    <source>
        <strain evidence="1">2C</strain>
    </source>
</reference>
<dbReference type="InterPro" id="IPR007877">
    <property type="entry name" value="DUF707"/>
</dbReference>
<dbReference type="PANTHER" id="PTHR31210:SF62">
    <property type="entry name" value="LYSINE KETOGLUTARATE REDUCTASE TRANS-SPLICING-LIKE PROTEIN"/>
    <property type="match status" value="1"/>
</dbReference>
<name>A0A103XU01_CYNCS</name>
<dbReference type="Proteomes" id="UP000243975">
    <property type="component" value="Unassembled WGS sequence"/>
</dbReference>
<evidence type="ECO:0000313" key="1">
    <source>
        <dbReference type="EMBL" id="KVH96839.1"/>
    </source>
</evidence>
<proteinExistence type="predicted"/>
<dbReference type="Gramene" id="KVH96839">
    <property type="protein sequence ID" value="KVH96839"/>
    <property type="gene ID" value="Ccrd_001069"/>
</dbReference>
<dbReference type="PANTHER" id="PTHR31210">
    <property type="entry name" value="OS06G0731900 PROTEIN"/>
    <property type="match status" value="1"/>
</dbReference>
<accession>A0A103XU01</accession>
<organism evidence="1 2">
    <name type="scientific">Cynara cardunculus var. scolymus</name>
    <name type="common">Globe artichoke</name>
    <name type="synonym">Cynara scolymus</name>
    <dbReference type="NCBI Taxonomy" id="59895"/>
    <lineage>
        <taxon>Eukaryota</taxon>
        <taxon>Viridiplantae</taxon>
        <taxon>Streptophyta</taxon>
        <taxon>Embryophyta</taxon>
        <taxon>Tracheophyta</taxon>
        <taxon>Spermatophyta</taxon>
        <taxon>Magnoliopsida</taxon>
        <taxon>eudicotyledons</taxon>
        <taxon>Gunneridae</taxon>
        <taxon>Pentapetalae</taxon>
        <taxon>asterids</taxon>
        <taxon>campanulids</taxon>
        <taxon>Asterales</taxon>
        <taxon>Asteraceae</taxon>
        <taxon>Carduoideae</taxon>
        <taxon>Cardueae</taxon>
        <taxon>Carduinae</taxon>
        <taxon>Cynara</taxon>
    </lineage>
</organism>
<dbReference type="EMBL" id="LEKV01004138">
    <property type="protein sequence ID" value="KVH96839.1"/>
    <property type="molecule type" value="Genomic_DNA"/>
</dbReference>
<protein>
    <submittedName>
        <fullName evidence="1">Uncharacterized protein</fullName>
    </submittedName>
</protein>